<sequence>MEFGVAEGAWHDAILLDREKDAAEKPMLAEVQIVKTPDVWALAAIEQVSRACVFYCPLEHQRVAICHLASLIASFASERGPF</sequence>
<gene>
    <name evidence="1" type="ORF">HYPDE_34673</name>
</gene>
<evidence type="ECO:0000313" key="1">
    <source>
        <dbReference type="EMBL" id="AGK58606.1"/>
    </source>
</evidence>
<dbReference type="EMBL" id="CP005587">
    <property type="protein sequence ID" value="AGK58606.1"/>
    <property type="molecule type" value="Genomic_DNA"/>
</dbReference>
<keyword evidence="2" id="KW-1185">Reference proteome</keyword>
<proteinExistence type="predicted"/>
<reference evidence="1 2" key="1">
    <citation type="journal article" date="2013" name="Genome Announc.">
        <title>Genome sequences for three denitrifying bacterial strains isolated from a uranium- and nitrate-contaminated subsurface environment.</title>
        <authorList>
            <person name="Venkatramanan R."/>
            <person name="Prakash O."/>
            <person name="Woyke T."/>
            <person name="Chain P."/>
            <person name="Goodwin L.A."/>
            <person name="Watson D."/>
            <person name="Brooks S."/>
            <person name="Kostka J.E."/>
            <person name="Green S.J."/>
        </authorList>
    </citation>
    <scope>NUCLEOTIDE SEQUENCE [LARGE SCALE GENOMIC DNA]</scope>
    <source>
        <strain evidence="1 2">1NES1</strain>
    </source>
</reference>
<protein>
    <submittedName>
        <fullName evidence="1">Uncharacterized protein</fullName>
    </submittedName>
</protein>
<dbReference type="Proteomes" id="UP000005952">
    <property type="component" value="Chromosome"/>
</dbReference>
<evidence type="ECO:0000313" key="2">
    <source>
        <dbReference type="Proteomes" id="UP000005952"/>
    </source>
</evidence>
<dbReference type="HOGENOM" id="CLU_2553672_0_0_5"/>
<organism evidence="1 2">
    <name type="scientific">Hyphomicrobium denitrificans 1NES1</name>
    <dbReference type="NCBI Taxonomy" id="670307"/>
    <lineage>
        <taxon>Bacteria</taxon>
        <taxon>Pseudomonadati</taxon>
        <taxon>Pseudomonadota</taxon>
        <taxon>Alphaproteobacteria</taxon>
        <taxon>Hyphomicrobiales</taxon>
        <taxon>Hyphomicrobiaceae</taxon>
        <taxon>Hyphomicrobium</taxon>
    </lineage>
</organism>
<name>N0BDP5_9HYPH</name>
<dbReference type="KEGG" id="hdt:HYPDE_34673"/>
<accession>N0BDP5</accession>
<dbReference type="AlphaFoldDB" id="N0BDP5"/>